<keyword evidence="3" id="KW-1185">Reference proteome</keyword>
<evidence type="ECO:0000313" key="3">
    <source>
        <dbReference type="Proteomes" id="UP000540191"/>
    </source>
</evidence>
<protein>
    <submittedName>
        <fullName evidence="2">Uncharacterized protein</fullName>
    </submittedName>
</protein>
<comment type="caution">
    <text evidence="2">The sequence shown here is derived from an EMBL/GenBank/DDBJ whole genome shotgun (WGS) entry which is preliminary data.</text>
</comment>
<dbReference type="PROSITE" id="PS51318">
    <property type="entry name" value="TAT"/>
    <property type="match status" value="1"/>
</dbReference>
<proteinExistence type="predicted"/>
<keyword evidence="1" id="KW-0732">Signal</keyword>
<sequence>MTQNVTAGPSRRTVAQGLAWSVPAVAAATAAPAFANSTVYPSGCQAVTSTLDWSRAEPASTAGWLRVPVTFPGIGEVWFQVENMGSFDANRDQVETTLSVSGNQLVVERPAGRDYSGFRIVPEGEFAYDPRFSLNGGSMVIRDIDRMEAVAPEDPYNGEGSGTILEGDLQWDSVVLGSDGSYQDVYYATGGAPGAVELSWNAGGPAGSLSETWIESINVAFLNDDFSDPSITVDPVQITLWMDPNNVDACGDDGTKPYRAR</sequence>
<dbReference type="AlphaFoldDB" id="A0A7W7DVT4"/>
<evidence type="ECO:0000313" key="2">
    <source>
        <dbReference type="EMBL" id="MBB4734533.1"/>
    </source>
</evidence>
<dbReference type="Proteomes" id="UP000540191">
    <property type="component" value="Unassembled WGS sequence"/>
</dbReference>
<reference evidence="2 3" key="1">
    <citation type="submission" date="2020-08" db="EMBL/GenBank/DDBJ databases">
        <title>Sequencing the genomes of 1000 actinobacteria strains.</title>
        <authorList>
            <person name="Klenk H.-P."/>
        </authorList>
    </citation>
    <scope>NUCLEOTIDE SEQUENCE [LARGE SCALE GENOMIC DNA]</scope>
    <source>
        <strain evidence="2 3">DSM 23974</strain>
    </source>
</reference>
<dbReference type="RefSeq" id="WP_158495392.1">
    <property type="nucleotide sequence ID" value="NZ_JACHNA010000001.1"/>
</dbReference>
<feature type="chain" id="PRO_5031262045" evidence="1">
    <location>
        <begin position="36"/>
        <end position="261"/>
    </location>
</feature>
<feature type="signal peptide" evidence="1">
    <location>
        <begin position="1"/>
        <end position="35"/>
    </location>
</feature>
<dbReference type="InterPro" id="IPR006311">
    <property type="entry name" value="TAT_signal"/>
</dbReference>
<dbReference type="EMBL" id="JACHNA010000001">
    <property type="protein sequence ID" value="MBB4734533.1"/>
    <property type="molecule type" value="Genomic_DNA"/>
</dbReference>
<name>A0A7W7DVT4_9MICC</name>
<evidence type="ECO:0000256" key="1">
    <source>
        <dbReference type="SAM" id="SignalP"/>
    </source>
</evidence>
<organism evidence="2 3">
    <name type="scientific">Micrococcus cohnii</name>
    <dbReference type="NCBI Taxonomy" id="993416"/>
    <lineage>
        <taxon>Bacteria</taxon>
        <taxon>Bacillati</taxon>
        <taxon>Actinomycetota</taxon>
        <taxon>Actinomycetes</taxon>
        <taxon>Micrococcales</taxon>
        <taxon>Micrococcaceae</taxon>
        <taxon>Micrococcus</taxon>
    </lineage>
</organism>
<gene>
    <name evidence="2" type="ORF">HDA30_000041</name>
</gene>
<accession>A0A7W7DVT4</accession>